<gene>
    <name evidence="2" type="ORF">NP493_103g01031</name>
</gene>
<evidence type="ECO:0000313" key="2">
    <source>
        <dbReference type="EMBL" id="KAK2189522.1"/>
    </source>
</evidence>
<keyword evidence="1" id="KW-1133">Transmembrane helix</keyword>
<dbReference type="AlphaFoldDB" id="A0AAD9UHL6"/>
<keyword evidence="1" id="KW-0812">Transmembrane</keyword>
<name>A0AAD9UHL6_RIDPI</name>
<dbReference type="EMBL" id="JAODUO010000103">
    <property type="protein sequence ID" value="KAK2189522.1"/>
    <property type="molecule type" value="Genomic_DNA"/>
</dbReference>
<accession>A0AAD9UHL6</accession>
<dbReference type="CDD" id="cd22823">
    <property type="entry name" value="Gal_Rha_Lectin"/>
    <property type="match status" value="1"/>
</dbReference>
<keyword evidence="1" id="KW-0472">Membrane</keyword>
<protein>
    <recommendedName>
        <fullName evidence="4">CUB domain-containing protein</fullName>
    </recommendedName>
</protein>
<sequence length="496" mass="54846">MLKESLMSKQTFWMKIVNEQVICQSDGPQTLTCPVDHMVVIRNATYYRSVEPGCHSTDNSTCYIRDQITLFRKCYRSQQCQIEVGAVAIGNCSSDHKGDVYLKLAYQCEPKIGMSANTKTIDMCSESTWTGSMAYIWSPGFPGYTDVPNCVCSIRLHRPVELQITVPYFKPSPSSWTAMPNKDYCAQSLTFWNDTVLNRVCASHPDTLEVVDVKQSAHVYVQYESIPLLQSSFIITVQVHHEEKMTINCTSMYLPTPPHTHTTRPTLPYIPTTRMTRATTKRPSIPPTRASTINIFLKTTRRMHVASTTRAYLRSTAPPQLTWGLTSPPGGSTTHRDVTVHRPTTARTQPVRVEKVQWPLITGVVAALVVVIVLITALLLFCCRLRHKKTTAYGHNELADFTFENVVYMTSTEVAALHGSPNTAAAEGGVSSATVTVEVDKHGDTSGTGSGQEIAGKELCCDVTACDSCDPTPYTSMTDLSVKDHATLMDNQPGCL</sequence>
<evidence type="ECO:0008006" key="4">
    <source>
        <dbReference type="Google" id="ProtNLM"/>
    </source>
</evidence>
<keyword evidence="3" id="KW-1185">Reference proteome</keyword>
<feature type="transmembrane region" description="Helical" evidence="1">
    <location>
        <begin position="358"/>
        <end position="381"/>
    </location>
</feature>
<dbReference type="Proteomes" id="UP001209878">
    <property type="component" value="Unassembled WGS sequence"/>
</dbReference>
<organism evidence="2 3">
    <name type="scientific">Ridgeia piscesae</name>
    <name type="common">Tubeworm</name>
    <dbReference type="NCBI Taxonomy" id="27915"/>
    <lineage>
        <taxon>Eukaryota</taxon>
        <taxon>Metazoa</taxon>
        <taxon>Spiralia</taxon>
        <taxon>Lophotrochozoa</taxon>
        <taxon>Annelida</taxon>
        <taxon>Polychaeta</taxon>
        <taxon>Sedentaria</taxon>
        <taxon>Canalipalpata</taxon>
        <taxon>Sabellida</taxon>
        <taxon>Siboglinidae</taxon>
        <taxon>Ridgeia</taxon>
    </lineage>
</organism>
<reference evidence="2" key="1">
    <citation type="journal article" date="2023" name="Mol. Biol. Evol.">
        <title>Third-Generation Sequencing Reveals the Adaptive Role of the Epigenome in Three Deep-Sea Polychaetes.</title>
        <authorList>
            <person name="Perez M."/>
            <person name="Aroh O."/>
            <person name="Sun Y."/>
            <person name="Lan Y."/>
            <person name="Juniper S.K."/>
            <person name="Young C.R."/>
            <person name="Angers B."/>
            <person name="Qian P.Y."/>
        </authorList>
    </citation>
    <scope>NUCLEOTIDE SEQUENCE</scope>
    <source>
        <strain evidence="2">R07B-5</strain>
    </source>
</reference>
<comment type="caution">
    <text evidence="2">The sequence shown here is derived from an EMBL/GenBank/DDBJ whole genome shotgun (WGS) entry which is preliminary data.</text>
</comment>
<evidence type="ECO:0000313" key="3">
    <source>
        <dbReference type="Proteomes" id="UP001209878"/>
    </source>
</evidence>
<dbReference type="Gene3D" id="2.60.120.740">
    <property type="match status" value="1"/>
</dbReference>
<proteinExistence type="predicted"/>
<dbReference type="InterPro" id="IPR043159">
    <property type="entry name" value="Lectin_gal-bd_sf"/>
</dbReference>
<evidence type="ECO:0000256" key="1">
    <source>
        <dbReference type="SAM" id="Phobius"/>
    </source>
</evidence>